<gene>
    <name evidence="1" type="ORF">HCUR_00486</name>
</gene>
<comment type="caution">
    <text evidence="1">The sequence shown here is derived from an EMBL/GenBank/DDBJ whole genome shotgun (WGS) entry which is preliminary data.</text>
</comment>
<reference evidence="1 2" key="1">
    <citation type="submission" date="2017-11" db="EMBL/GenBank/DDBJ databases">
        <title>Comparative genomic analysis of Holospora spp., intranuclear symbionts of paramecia.</title>
        <authorList>
            <person name="Garushyants S.K."/>
            <person name="Beliavskaya A."/>
            <person name="Malko D.B."/>
            <person name="Logacheva M.D."/>
            <person name="Rautian M.S."/>
            <person name="Gelfand M.S."/>
        </authorList>
    </citation>
    <scope>NUCLEOTIDE SEQUENCE [LARGE SCALE GENOMIC DNA]</scope>
    <source>
        <strain evidence="2">02AZ16</strain>
    </source>
</reference>
<protein>
    <submittedName>
        <fullName evidence="1">Uncharacterized protein</fullName>
    </submittedName>
</protein>
<dbReference type="Proteomes" id="UP000239425">
    <property type="component" value="Unassembled WGS sequence"/>
</dbReference>
<evidence type="ECO:0000313" key="2">
    <source>
        <dbReference type="Proteomes" id="UP000239425"/>
    </source>
</evidence>
<organism evidence="1 2">
    <name type="scientific">Holospora curviuscula</name>
    <dbReference type="NCBI Taxonomy" id="1082868"/>
    <lineage>
        <taxon>Bacteria</taxon>
        <taxon>Pseudomonadati</taxon>
        <taxon>Pseudomonadota</taxon>
        <taxon>Alphaproteobacteria</taxon>
        <taxon>Holosporales</taxon>
        <taxon>Holosporaceae</taxon>
        <taxon>Holospora</taxon>
    </lineage>
</organism>
<dbReference type="AlphaFoldDB" id="A0A2S5RAZ2"/>
<name>A0A2S5RAZ2_9PROT</name>
<dbReference type="EMBL" id="PHHC01000078">
    <property type="protein sequence ID" value="PPE04295.1"/>
    <property type="molecule type" value="Genomic_DNA"/>
</dbReference>
<sequence length="180" mass="19813">MVGQRLKTSLLDEGLSGRCKHARGKTSAGPCQSCNAHPQSSLEGRLKNGTRSLGFLNNRGHDRAVDFRELGARQDFHTRGTLARCRGDLQMRRIHTKPPLHRAVHKVHPLALAGLSFLENLAVSGHRNFLKSILPQSGGQKELLASLNAHLPHKLGSLEGPLLQRKVEPESKQQFTDAQC</sequence>
<evidence type="ECO:0000313" key="1">
    <source>
        <dbReference type="EMBL" id="PPE04295.1"/>
    </source>
</evidence>
<keyword evidence="2" id="KW-1185">Reference proteome</keyword>
<accession>A0A2S5RAZ2</accession>
<proteinExistence type="predicted"/>